<protein>
    <recommendedName>
        <fullName evidence="1">F-box domain-containing protein</fullName>
    </recommendedName>
</protein>
<dbReference type="InterPro" id="IPR036047">
    <property type="entry name" value="F-box-like_dom_sf"/>
</dbReference>
<dbReference type="OrthoDB" id="1932945at2759"/>
<dbReference type="PANTHER" id="PTHR31672">
    <property type="entry name" value="BNACNNG10540D PROTEIN"/>
    <property type="match status" value="1"/>
</dbReference>
<dbReference type="PANTHER" id="PTHR31672:SF13">
    <property type="entry name" value="F-BOX PROTEIN CPR30-LIKE"/>
    <property type="match status" value="1"/>
</dbReference>
<dbReference type="InterPro" id="IPR006527">
    <property type="entry name" value="F-box-assoc_dom_typ1"/>
</dbReference>
<dbReference type="KEGG" id="egt:105956534"/>
<dbReference type="NCBIfam" id="TIGR01640">
    <property type="entry name" value="F_box_assoc_1"/>
    <property type="match status" value="1"/>
</dbReference>
<dbReference type="SMART" id="SM00256">
    <property type="entry name" value="FBOX"/>
    <property type="match status" value="1"/>
</dbReference>
<keyword evidence="3" id="KW-1185">Reference proteome</keyword>
<name>A0A022RHQ4_ERYGU</name>
<dbReference type="OMA" id="IHYVESN"/>
<sequence length="368" mass="42510">MISSTLPLDIIIVILSMLPAATLVRFRCVCRSWKELIRDPVFIKEHMRNRASKGTRYLLHVKLEHSIDRTFRFLNDETFERSLEIRLPLELYWKSFSIVGSCNGLLCLTVAVDFGTTIYLCNPFVRTYKTINPPSEQSNVKFSLGFGYYDVTNDYKIVRIASVMDDDMDSTFQYKVVMASKIEVYSMMTNSWKSIEVDYFPWGWIERKSEALINNSIHWKAVYRSRDEDIAVILAFHMGKEVFYQIDQPDFEADGDDLMEHIGVFKGDLALFAFHLTDNYPWHEKCHLWVMKEYGVVSSWTKLYSIRVDGGVVSPIIFTNNDEIIYENGELELSVCRLDSNAVTPLGVDNQGYLSLVTYVDSLVMLNG</sequence>
<dbReference type="AlphaFoldDB" id="A0A022RHQ4"/>
<dbReference type="PROSITE" id="PS50181">
    <property type="entry name" value="FBOX"/>
    <property type="match status" value="1"/>
</dbReference>
<organism evidence="2 3">
    <name type="scientific">Erythranthe guttata</name>
    <name type="common">Yellow monkey flower</name>
    <name type="synonym">Mimulus guttatus</name>
    <dbReference type="NCBI Taxonomy" id="4155"/>
    <lineage>
        <taxon>Eukaryota</taxon>
        <taxon>Viridiplantae</taxon>
        <taxon>Streptophyta</taxon>
        <taxon>Embryophyta</taxon>
        <taxon>Tracheophyta</taxon>
        <taxon>Spermatophyta</taxon>
        <taxon>Magnoliopsida</taxon>
        <taxon>eudicotyledons</taxon>
        <taxon>Gunneridae</taxon>
        <taxon>Pentapetalae</taxon>
        <taxon>asterids</taxon>
        <taxon>lamiids</taxon>
        <taxon>Lamiales</taxon>
        <taxon>Phrymaceae</taxon>
        <taxon>Erythranthe</taxon>
    </lineage>
</organism>
<dbReference type="SUPFAM" id="SSF81383">
    <property type="entry name" value="F-box domain"/>
    <property type="match status" value="1"/>
</dbReference>
<dbReference type="STRING" id="4155.A0A022RHQ4"/>
<dbReference type="Pfam" id="PF00646">
    <property type="entry name" value="F-box"/>
    <property type="match status" value="1"/>
</dbReference>
<feature type="domain" description="F-box" evidence="1">
    <location>
        <begin position="1"/>
        <end position="46"/>
    </location>
</feature>
<accession>A0A022RHQ4</accession>
<dbReference type="EMBL" id="KI630480">
    <property type="protein sequence ID" value="EYU38420.1"/>
    <property type="molecule type" value="Genomic_DNA"/>
</dbReference>
<dbReference type="InterPro" id="IPR001810">
    <property type="entry name" value="F-box_dom"/>
</dbReference>
<dbReference type="Gene3D" id="1.20.1280.50">
    <property type="match status" value="1"/>
</dbReference>
<dbReference type="PhylomeDB" id="A0A022RHQ4"/>
<evidence type="ECO:0000259" key="1">
    <source>
        <dbReference type="PROSITE" id="PS50181"/>
    </source>
</evidence>
<dbReference type="eggNOG" id="ENOG502SN7Y">
    <property type="taxonomic scope" value="Eukaryota"/>
</dbReference>
<dbReference type="Proteomes" id="UP000030748">
    <property type="component" value="Unassembled WGS sequence"/>
</dbReference>
<evidence type="ECO:0000313" key="3">
    <source>
        <dbReference type="Proteomes" id="UP000030748"/>
    </source>
</evidence>
<gene>
    <name evidence="2" type="ORF">MIMGU_mgv1a019037mg</name>
</gene>
<dbReference type="CDD" id="cd22157">
    <property type="entry name" value="F-box_AtFBW1-like"/>
    <property type="match status" value="1"/>
</dbReference>
<dbReference type="InterPro" id="IPR017451">
    <property type="entry name" value="F-box-assoc_interact_dom"/>
</dbReference>
<evidence type="ECO:0000313" key="2">
    <source>
        <dbReference type="EMBL" id="EYU38420.1"/>
    </source>
</evidence>
<dbReference type="Pfam" id="PF07734">
    <property type="entry name" value="FBA_1"/>
    <property type="match status" value="1"/>
</dbReference>
<dbReference type="InterPro" id="IPR050796">
    <property type="entry name" value="SCF_F-box_component"/>
</dbReference>
<reference evidence="2 3" key="1">
    <citation type="journal article" date="2013" name="Proc. Natl. Acad. Sci. U.S.A.">
        <title>Fine-scale variation in meiotic recombination in Mimulus inferred from population shotgun sequencing.</title>
        <authorList>
            <person name="Hellsten U."/>
            <person name="Wright K.M."/>
            <person name="Jenkins J."/>
            <person name="Shu S."/>
            <person name="Yuan Y."/>
            <person name="Wessler S.R."/>
            <person name="Schmutz J."/>
            <person name="Willis J.H."/>
            <person name="Rokhsar D.S."/>
        </authorList>
    </citation>
    <scope>NUCLEOTIDE SEQUENCE [LARGE SCALE GENOMIC DNA]</scope>
    <source>
        <strain evidence="3">cv. DUN x IM62</strain>
    </source>
</reference>
<proteinExistence type="predicted"/>